<dbReference type="Gramene" id="Solyc07g049633.1.1">
    <property type="protein sequence ID" value="Solyc07g049633.1.1"/>
    <property type="gene ID" value="Solyc07g049633.1"/>
</dbReference>
<reference evidence="2" key="2">
    <citation type="submission" date="2019-01" db="UniProtKB">
        <authorList>
            <consortium name="EnsemblPlants"/>
        </authorList>
    </citation>
    <scope>IDENTIFICATION</scope>
    <source>
        <strain evidence="2">cv. Heinz 1706</strain>
    </source>
</reference>
<proteinExistence type="predicted"/>
<accession>A0A3Q7I7Q9</accession>
<sequence length="75" mass="8528">MDEGLGEAKNAVKLIEETKYILHSHFKIKDLGELKYFLGIEFLRSNKGIMMNQRKYSLELISEVGLAAAKPALHH</sequence>
<evidence type="ECO:0000313" key="2">
    <source>
        <dbReference type="EnsemblPlants" id="Solyc07g049633.1.1"/>
    </source>
</evidence>
<dbReference type="AlphaFoldDB" id="A0A3Q7I7Q9"/>
<keyword evidence="3" id="KW-1185">Reference proteome</keyword>
<name>A0A3Q7I7Q9_SOLLC</name>
<dbReference type="Proteomes" id="UP000004994">
    <property type="component" value="Chromosome 7"/>
</dbReference>
<dbReference type="EnsemblPlants" id="Solyc07g049633.1.1">
    <property type="protein sequence ID" value="Solyc07g049633.1.1"/>
    <property type="gene ID" value="Solyc07g049633.1"/>
</dbReference>
<protein>
    <recommendedName>
        <fullName evidence="1">Reverse transcriptase Ty1/copia-type domain-containing protein</fullName>
    </recommendedName>
</protein>
<dbReference type="InterPro" id="IPR013103">
    <property type="entry name" value="RVT_2"/>
</dbReference>
<feature type="domain" description="Reverse transcriptase Ty1/copia-type" evidence="1">
    <location>
        <begin position="11"/>
        <end position="71"/>
    </location>
</feature>
<reference evidence="2" key="1">
    <citation type="journal article" date="2012" name="Nature">
        <title>The tomato genome sequence provides insights into fleshy fruit evolution.</title>
        <authorList>
            <consortium name="Tomato Genome Consortium"/>
        </authorList>
    </citation>
    <scope>NUCLEOTIDE SEQUENCE [LARGE SCALE GENOMIC DNA]</scope>
    <source>
        <strain evidence="2">cv. Heinz 1706</strain>
    </source>
</reference>
<evidence type="ECO:0000313" key="3">
    <source>
        <dbReference type="Proteomes" id="UP000004994"/>
    </source>
</evidence>
<organism evidence="2">
    <name type="scientific">Solanum lycopersicum</name>
    <name type="common">Tomato</name>
    <name type="synonym">Lycopersicon esculentum</name>
    <dbReference type="NCBI Taxonomy" id="4081"/>
    <lineage>
        <taxon>Eukaryota</taxon>
        <taxon>Viridiplantae</taxon>
        <taxon>Streptophyta</taxon>
        <taxon>Embryophyta</taxon>
        <taxon>Tracheophyta</taxon>
        <taxon>Spermatophyta</taxon>
        <taxon>Magnoliopsida</taxon>
        <taxon>eudicotyledons</taxon>
        <taxon>Gunneridae</taxon>
        <taxon>Pentapetalae</taxon>
        <taxon>asterids</taxon>
        <taxon>lamiids</taxon>
        <taxon>Solanales</taxon>
        <taxon>Solanaceae</taxon>
        <taxon>Solanoideae</taxon>
        <taxon>Solaneae</taxon>
        <taxon>Solanum</taxon>
        <taxon>Solanum subgen. Lycopersicon</taxon>
    </lineage>
</organism>
<dbReference type="Pfam" id="PF07727">
    <property type="entry name" value="RVT_2"/>
    <property type="match status" value="1"/>
</dbReference>
<evidence type="ECO:0000259" key="1">
    <source>
        <dbReference type="Pfam" id="PF07727"/>
    </source>
</evidence>
<dbReference type="InParanoid" id="A0A3Q7I7Q9"/>